<dbReference type="HAMAP" id="MF_00508">
    <property type="entry name" value="Ribosomal_uS10"/>
    <property type="match status" value="1"/>
</dbReference>
<dbReference type="KEGG" id="lar:lam_944"/>
<comment type="subunit">
    <text evidence="4">Part of the 30S ribosomal subunit.</text>
</comment>
<dbReference type="PATRIC" id="fig|1261131.3.peg.904"/>
<dbReference type="Proteomes" id="UP000017862">
    <property type="component" value="Chromosome"/>
</dbReference>
<protein>
    <recommendedName>
        <fullName evidence="4">Small ribosomal subunit protein uS10</fullName>
    </recommendedName>
</protein>
<dbReference type="GO" id="GO:0005840">
    <property type="term" value="C:ribosome"/>
    <property type="evidence" value="ECO:0007669"/>
    <property type="project" value="UniProtKB-KW"/>
</dbReference>
<dbReference type="AlphaFoldDB" id="U6B8U6"/>
<evidence type="ECO:0000256" key="3">
    <source>
        <dbReference type="ARBA" id="ARBA00023274"/>
    </source>
</evidence>
<comment type="similarity">
    <text evidence="1 4">Belongs to the universal ribosomal protein uS10 family.</text>
</comment>
<dbReference type="InterPro" id="IPR036838">
    <property type="entry name" value="Ribosomal_uS10_dom_sf"/>
</dbReference>
<dbReference type="PANTHER" id="PTHR11700">
    <property type="entry name" value="30S RIBOSOMAL PROTEIN S10 FAMILY MEMBER"/>
    <property type="match status" value="1"/>
</dbReference>
<keyword evidence="7" id="KW-1185">Reference proteome</keyword>
<dbReference type="GO" id="GO:1990904">
    <property type="term" value="C:ribonucleoprotein complex"/>
    <property type="evidence" value="ECO:0007669"/>
    <property type="project" value="UniProtKB-KW"/>
</dbReference>
<evidence type="ECO:0000313" key="6">
    <source>
        <dbReference type="EMBL" id="AHA28276.1"/>
    </source>
</evidence>
<feature type="domain" description="Small ribosomal subunit protein uS10" evidence="5">
    <location>
        <begin position="11"/>
        <end position="105"/>
    </location>
</feature>
<dbReference type="InterPro" id="IPR027486">
    <property type="entry name" value="Ribosomal_uS10_dom"/>
</dbReference>
<proteinExistence type="inferred from homology"/>
<name>U6B8U6_9HYPH</name>
<dbReference type="RefSeq" id="WP_007557023.1">
    <property type="nucleotide sequence ID" value="NC_022793.1"/>
</dbReference>
<dbReference type="FunFam" id="3.30.70.600:FF:000003">
    <property type="entry name" value="30S ribosomal protein S10"/>
    <property type="match status" value="1"/>
</dbReference>
<dbReference type="NCBIfam" id="TIGR01049">
    <property type="entry name" value="rpsJ_bact"/>
    <property type="match status" value="1"/>
</dbReference>
<dbReference type="PRINTS" id="PR00971">
    <property type="entry name" value="RIBOSOMALS10"/>
</dbReference>
<dbReference type="GO" id="GO:0000049">
    <property type="term" value="F:tRNA binding"/>
    <property type="evidence" value="ECO:0007669"/>
    <property type="project" value="UniProtKB-UniRule"/>
</dbReference>
<dbReference type="SMART" id="SM01403">
    <property type="entry name" value="Ribosomal_S10"/>
    <property type="match status" value="1"/>
</dbReference>
<evidence type="ECO:0000259" key="5">
    <source>
        <dbReference type="SMART" id="SM01403"/>
    </source>
</evidence>
<comment type="function">
    <text evidence="4">Involved in the binding of tRNA to the ribosomes.</text>
</comment>
<gene>
    <name evidence="4 6" type="primary">rpsJ</name>
    <name evidence="6" type="ORF">lam_944</name>
</gene>
<dbReference type="HOGENOM" id="CLU_122625_1_3_5"/>
<evidence type="ECO:0000256" key="2">
    <source>
        <dbReference type="ARBA" id="ARBA00022980"/>
    </source>
</evidence>
<dbReference type="EMBL" id="CP006604">
    <property type="protein sequence ID" value="AHA28276.1"/>
    <property type="molecule type" value="Genomic_DNA"/>
</dbReference>
<dbReference type="SUPFAM" id="SSF54999">
    <property type="entry name" value="Ribosomal protein S10"/>
    <property type="match status" value="1"/>
</dbReference>
<keyword evidence="2 4" id="KW-0689">Ribosomal protein</keyword>
<dbReference type="Pfam" id="PF00338">
    <property type="entry name" value="Ribosomal_S10"/>
    <property type="match status" value="1"/>
</dbReference>
<evidence type="ECO:0000313" key="7">
    <source>
        <dbReference type="Proteomes" id="UP000017862"/>
    </source>
</evidence>
<sequence>MVGHSRSMRIRIRLEAFDSRILDSSVGDIVETTKKSGVSIMGPVRLPMSIRKFTVNRSPHVDKKSRDQLEIRIHRCLIDIVKPTSETVNALMKLELAAGVNVVIKL</sequence>
<keyword evidence="3 4" id="KW-0687">Ribonucleoprotein</keyword>
<dbReference type="InterPro" id="IPR001848">
    <property type="entry name" value="Ribosomal_uS10"/>
</dbReference>
<evidence type="ECO:0000256" key="1">
    <source>
        <dbReference type="ARBA" id="ARBA00007102"/>
    </source>
</evidence>
<evidence type="ECO:0000256" key="4">
    <source>
        <dbReference type="HAMAP-Rule" id="MF_00508"/>
    </source>
</evidence>
<accession>U6B8U6</accession>
<dbReference type="NCBIfam" id="NF001861">
    <property type="entry name" value="PRK00596.1"/>
    <property type="match status" value="1"/>
</dbReference>
<reference evidence="6 7" key="1">
    <citation type="journal article" date="2014" name="Mol. Plant Microbe Interact.">
        <title>The complete genome sequence of Candidatus Liberibacter americanus, associated with citrus Huanglongbing.</title>
        <authorList>
            <person name="Wulff N.A."/>
            <person name="Zhang S."/>
            <person name="Setubal J.C."/>
            <person name="Almeida N.F."/>
            <person name="Martins E.C."/>
            <person name="Harakava R."/>
            <person name="Kumar D."/>
            <person name="Rangel L.T."/>
            <person name="Foissac X."/>
            <person name="Bove J."/>
            <person name="Gabriel D.W."/>
        </authorList>
    </citation>
    <scope>NUCLEOTIDE SEQUENCE [LARGE SCALE GENOMIC DNA]</scope>
    <source>
        <strain evidence="6 7">Sao Paulo</strain>
    </source>
</reference>
<organism evidence="6 7">
    <name type="scientific">Candidatus Liberibacter americanus str. Sao Paulo</name>
    <dbReference type="NCBI Taxonomy" id="1261131"/>
    <lineage>
        <taxon>Bacteria</taxon>
        <taxon>Pseudomonadati</taxon>
        <taxon>Pseudomonadota</taxon>
        <taxon>Alphaproteobacteria</taxon>
        <taxon>Hyphomicrobiales</taxon>
        <taxon>Rhizobiaceae</taxon>
        <taxon>Liberibacter</taxon>
    </lineage>
</organism>
<dbReference type="Gene3D" id="3.30.70.600">
    <property type="entry name" value="Ribosomal protein S10 domain"/>
    <property type="match status" value="1"/>
</dbReference>
<dbReference type="GO" id="GO:0006412">
    <property type="term" value="P:translation"/>
    <property type="evidence" value="ECO:0007669"/>
    <property type="project" value="UniProtKB-UniRule"/>
</dbReference>
<dbReference type="GO" id="GO:0003735">
    <property type="term" value="F:structural constituent of ribosome"/>
    <property type="evidence" value="ECO:0007669"/>
    <property type="project" value="InterPro"/>
</dbReference>
<dbReference type="STRING" id="1261131.lam_944"/>
<dbReference type="eggNOG" id="COG0051">
    <property type="taxonomic scope" value="Bacteria"/>
</dbReference>